<name>A0AB74UFE3_9GAMM</name>
<dbReference type="PROSITE" id="PS50405">
    <property type="entry name" value="GST_CTER"/>
    <property type="match status" value="1"/>
</dbReference>
<evidence type="ECO:0000313" key="5">
    <source>
        <dbReference type="EMBL" id="XCJ80339.1"/>
    </source>
</evidence>
<dbReference type="SFLD" id="SFLDG01150">
    <property type="entry name" value="Main.1:_Beta-like"/>
    <property type="match status" value="1"/>
</dbReference>
<dbReference type="FunFam" id="3.40.30.10:FF:000039">
    <property type="entry name" value="Glutathione S-transferase domain"/>
    <property type="match status" value="1"/>
</dbReference>
<dbReference type="InterPro" id="IPR036282">
    <property type="entry name" value="Glutathione-S-Trfase_C_sf"/>
</dbReference>
<dbReference type="GO" id="GO:0016740">
    <property type="term" value="F:transferase activity"/>
    <property type="evidence" value="ECO:0007669"/>
    <property type="project" value="UniProtKB-KW"/>
</dbReference>
<dbReference type="InterPro" id="IPR036249">
    <property type="entry name" value="Thioredoxin-like_sf"/>
</dbReference>
<dbReference type="SFLD" id="SFLDG00358">
    <property type="entry name" value="Main_(cytGST)"/>
    <property type="match status" value="1"/>
</dbReference>
<dbReference type="CDD" id="cd03047">
    <property type="entry name" value="GST_N_2"/>
    <property type="match status" value="1"/>
</dbReference>
<dbReference type="InterPro" id="IPR010987">
    <property type="entry name" value="Glutathione-S-Trfase_C-like"/>
</dbReference>
<accession>A0AB74UFE3</accession>
<reference evidence="5" key="1">
    <citation type="submission" date="2024-06" db="EMBL/GenBank/DDBJ databases">
        <title>Complete genome of Salinicola endophyticus HNIBRBA4755.</title>
        <authorList>
            <person name="Shin S.Y."/>
            <person name="Kang H."/>
            <person name="Song J."/>
        </authorList>
    </citation>
    <scope>NUCLEOTIDE SEQUENCE</scope>
    <source>
        <strain evidence="5">HNIBRBA4755</strain>
    </source>
</reference>
<dbReference type="InterPro" id="IPR040079">
    <property type="entry name" value="Glutathione_S-Trfase"/>
</dbReference>
<dbReference type="PROSITE" id="PS50404">
    <property type="entry name" value="GST_NTER"/>
    <property type="match status" value="1"/>
</dbReference>
<feature type="domain" description="GST N-terminal" evidence="3">
    <location>
        <begin position="1"/>
        <end position="81"/>
    </location>
</feature>
<protein>
    <submittedName>
        <fullName evidence="5">Glutathione S-transferase</fullName>
    </submittedName>
</protein>
<dbReference type="InterPro" id="IPR004046">
    <property type="entry name" value="GST_C"/>
</dbReference>
<dbReference type="Gene3D" id="3.40.30.10">
    <property type="entry name" value="Glutaredoxin"/>
    <property type="match status" value="1"/>
</dbReference>
<dbReference type="SUPFAM" id="SSF47616">
    <property type="entry name" value="GST C-terminal domain-like"/>
    <property type="match status" value="1"/>
</dbReference>
<organism evidence="5">
    <name type="scientific">Salinicola endophyticus</name>
    <dbReference type="NCBI Taxonomy" id="1949083"/>
    <lineage>
        <taxon>Bacteria</taxon>
        <taxon>Pseudomonadati</taxon>
        <taxon>Pseudomonadota</taxon>
        <taxon>Gammaproteobacteria</taxon>
        <taxon>Oceanospirillales</taxon>
        <taxon>Halomonadaceae</taxon>
        <taxon>Salinicola</taxon>
    </lineage>
</organism>
<gene>
    <name evidence="5" type="ORF">ABV408_03980</name>
</gene>
<dbReference type="Gene3D" id="1.20.1050.10">
    <property type="match status" value="1"/>
</dbReference>
<dbReference type="SUPFAM" id="SSF52833">
    <property type="entry name" value="Thioredoxin-like"/>
    <property type="match status" value="1"/>
</dbReference>
<dbReference type="RefSeq" id="WP_353981167.1">
    <property type="nucleotide sequence ID" value="NZ_CP159578.1"/>
</dbReference>
<comment type="similarity">
    <text evidence="1">Belongs to the GST superfamily.</text>
</comment>
<dbReference type="EMBL" id="CP159578">
    <property type="protein sequence ID" value="XCJ80339.1"/>
    <property type="molecule type" value="Genomic_DNA"/>
</dbReference>
<dbReference type="SFLD" id="SFLDS00019">
    <property type="entry name" value="Glutathione_Transferase_(cytos"/>
    <property type="match status" value="1"/>
</dbReference>
<dbReference type="PANTHER" id="PTHR44051">
    <property type="entry name" value="GLUTATHIONE S-TRANSFERASE-RELATED"/>
    <property type="match status" value="1"/>
</dbReference>
<dbReference type="PANTHER" id="PTHR44051:SF19">
    <property type="entry name" value="DISULFIDE-BOND OXIDOREDUCTASE YFCG"/>
    <property type="match status" value="1"/>
</dbReference>
<evidence type="ECO:0000256" key="1">
    <source>
        <dbReference type="ARBA" id="ARBA00007409"/>
    </source>
</evidence>
<dbReference type="Pfam" id="PF13409">
    <property type="entry name" value="GST_N_2"/>
    <property type="match status" value="1"/>
</dbReference>
<evidence type="ECO:0000259" key="4">
    <source>
        <dbReference type="PROSITE" id="PS50405"/>
    </source>
</evidence>
<dbReference type="AlphaFoldDB" id="A0AB74UFE3"/>
<keyword evidence="2" id="KW-0808">Transferase</keyword>
<dbReference type="Pfam" id="PF00043">
    <property type="entry name" value="GST_C"/>
    <property type="match status" value="1"/>
</dbReference>
<dbReference type="InterPro" id="IPR004045">
    <property type="entry name" value="Glutathione_S-Trfase_N"/>
</dbReference>
<evidence type="ECO:0000256" key="2">
    <source>
        <dbReference type="ARBA" id="ARBA00022679"/>
    </source>
</evidence>
<proteinExistence type="inferred from homology"/>
<dbReference type="CDD" id="cd03180">
    <property type="entry name" value="GST_C_2"/>
    <property type="match status" value="1"/>
</dbReference>
<evidence type="ECO:0000259" key="3">
    <source>
        <dbReference type="PROSITE" id="PS50404"/>
    </source>
</evidence>
<sequence length="206" mass="23001">MLKIWGRANSTNVKKVLWCAEELELPFERIDAGGAYGVVDEPAFRAMNPNGLIPCLQDEDFVLWESNAIVRYLCAKYGRGSQQGADPAARAEADKWMDWATSSLASPFKDVFWNTVRLPAEQRDDKAVEKGLAACGALLGVVDRTLSEQPFLSGAEWGMGDIPLGCFAYAWFEMAIERPDLPHLAAWYTRLQSRPAYRKHVMIGLT</sequence>
<feature type="domain" description="GST C-terminal" evidence="4">
    <location>
        <begin position="86"/>
        <end position="206"/>
    </location>
</feature>